<reference evidence="7 8" key="1">
    <citation type="journal article" date="2008" name="J. Bacteriol.">
        <title>The genome of Heliobacterium modesticaldum, a phototrophic representative of the Firmicutes containing the simplest photosynthetic apparatus.</title>
        <authorList>
            <person name="Sattley W.M."/>
            <person name="Madigan M.T."/>
            <person name="Swingley W.D."/>
            <person name="Cheung P.C."/>
            <person name="Clocksin K.M."/>
            <person name="Conrad A.L."/>
            <person name="Dejesa L.C."/>
            <person name="Honchak B.M."/>
            <person name="Jung D.O."/>
            <person name="Karbach L.E."/>
            <person name="Kurdoglu A."/>
            <person name="Lahiri S."/>
            <person name="Mastrian S.D."/>
            <person name="Page L.E."/>
            <person name="Taylor H.L."/>
            <person name="Wang Z.T."/>
            <person name="Raymond J."/>
            <person name="Chen M."/>
            <person name="Blankenship R.E."/>
            <person name="Touchman J.W."/>
        </authorList>
    </citation>
    <scope>NUCLEOTIDE SEQUENCE [LARGE SCALE GENOMIC DNA]</scope>
    <source>
        <strain evidence="8">ATCC 51547 / Ice1</strain>
    </source>
</reference>
<proteinExistence type="inferred from homology"/>
<dbReference type="KEGG" id="hmo:HM1_2757"/>
<evidence type="ECO:0000256" key="1">
    <source>
        <dbReference type="ARBA" id="ARBA00004141"/>
    </source>
</evidence>
<dbReference type="NCBIfam" id="TIGR03717">
    <property type="entry name" value="R_switched_YjbE"/>
    <property type="match status" value="1"/>
</dbReference>
<evidence type="ECO:0000313" key="7">
    <source>
        <dbReference type="EMBL" id="ABZ85286.1"/>
    </source>
</evidence>
<dbReference type="Pfam" id="PF03741">
    <property type="entry name" value="TerC"/>
    <property type="match status" value="1"/>
</dbReference>
<dbReference type="HOGENOM" id="CLU_070543_0_1_9"/>
<organism evidence="7 8">
    <name type="scientific">Heliobacterium modesticaldum (strain ATCC 51547 / Ice1)</name>
    <dbReference type="NCBI Taxonomy" id="498761"/>
    <lineage>
        <taxon>Bacteria</taxon>
        <taxon>Bacillati</taxon>
        <taxon>Bacillota</taxon>
        <taxon>Clostridia</taxon>
        <taxon>Eubacteriales</taxon>
        <taxon>Heliobacteriaceae</taxon>
        <taxon>Heliomicrobium</taxon>
    </lineage>
</organism>
<protein>
    <submittedName>
        <fullName evidence="7">Integral membrane protein terc, putative</fullName>
    </submittedName>
</protein>
<name>B0TC13_HELMI</name>
<dbReference type="eggNOG" id="COG0861">
    <property type="taxonomic scope" value="Bacteria"/>
</dbReference>
<comment type="similarity">
    <text evidence="2">Belongs to the TerC family.</text>
</comment>
<feature type="transmembrane region" description="Helical" evidence="6">
    <location>
        <begin position="46"/>
        <end position="66"/>
    </location>
</feature>
<dbReference type="Proteomes" id="UP000008550">
    <property type="component" value="Chromosome"/>
</dbReference>
<dbReference type="InterPro" id="IPR022301">
    <property type="entry name" value="Integral_membrane_YjbE"/>
</dbReference>
<dbReference type="PANTHER" id="PTHR30238">
    <property type="entry name" value="MEMBRANE BOUND PREDICTED REDOX MODULATOR"/>
    <property type="match status" value="1"/>
</dbReference>
<gene>
    <name evidence="7" type="primary">terC</name>
    <name evidence="7" type="ORF">HM1_2757</name>
</gene>
<dbReference type="GO" id="GO:0016020">
    <property type="term" value="C:membrane"/>
    <property type="evidence" value="ECO:0007669"/>
    <property type="project" value="UniProtKB-SubCell"/>
</dbReference>
<dbReference type="PANTHER" id="PTHR30238:SF4">
    <property type="entry name" value="SLL1022 PROTEIN"/>
    <property type="match status" value="1"/>
</dbReference>
<evidence type="ECO:0000256" key="4">
    <source>
        <dbReference type="ARBA" id="ARBA00022989"/>
    </source>
</evidence>
<feature type="transmembrane region" description="Helical" evidence="6">
    <location>
        <begin position="164"/>
        <end position="184"/>
    </location>
</feature>
<evidence type="ECO:0000256" key="2">
    <source>
        <dbReference type="ARBA" id="ARBA00007511"/>
    </source>
</evidence>
<keyword evidence="5 6" id="KW-0472">Membrane</keyword>
<dbReference type="EMBL" id="CP000930">
    <property type="protein sequence ID" value="ABZ85286.1"/>
    <property type="molecule type" value="Genomic_DNA"/>
</dbReference>
<keyword evidence="8" id="KW-1185">Reference proteome</keyword>
<comment type="subcellular location">
    <subcellularLocation>
        <location evidence="1">Membrane</location>
        <topology evidence="1">Multi-pass membrane protein</topology>
    </subcellularLocation>
</comment>
<feature type="transmembrane region" description="Helical" evidence="6">
    <location>
        <begin position="110"/>
        <end position="130"/>
    </location>
</feature>
<feature type="transmembrane region" description="Helical" evidence="6">
    <location>
        <begin position="6"/>
        <end position="34"/>
    </location>
</feature>
<keyword evidence="4 6" id="KW-1133">Transmembrane helix</keyword>
<sequence length="227" mass="24639">MEARMDWAIIAGILNIIVINVVLSGDNAVVIALASKGLPVEYRRKAIFWGAGLAVVLRVVLTFIVAQLLRIPLIQLTGGLLLAWIALKLLYPEKEIDEVKNVSDDFKKVLITILGADLLMSLDNVLAVAGASQGNIYLLIFGLVLSIPVVLAGSTFLSSLLSRYTWLVYVGSGILAWTAGKMIVGDKSVESIRERIPLSDFLVPLAVTAIVILFGKRIRDRMIAEGK</sequence>
<evidence type="ECO:0000256" key="3">
    <source>
        <dbReference type="ARBA" id="ARBA00022692"/>
    </source>
</evidence>
<feature type="transmembrane region" description="Helical" evidence="6">
    <location>
        <begin position="196"/>
        <end position="215"/>
    </location>
</feature>
<evidence type="ECO:0000256" key="5">
    <source>
        <dbReference type="ARBA" id="ARBA00023136"/>
    </source>
</evidence>
<dbReference type="InterPro" id="IPR005496">
    <property type="entry name" value="Integral_membrane_TerC"/>
</dbReference>
<evidence type="ECO:0000313" key="8">
    <source>
        <dbReference type="Proteomes" id="UP000008550"/>
    </source>
</evidence>
<feature type="transmembrane region" description="Helical" evidence="6">
    <location>
        <begin position="136"/>
        <end position="157"/>
    </location>
</feature>
<dbReference type="STRING" id="498761.HM1_2757"/>
<accession>B0TC13</accession>
<dbReference type="AlphaFoldDB" id="B0TC13"/>
<keyword evidence="3 6" id="KW-0812">Transmembrane</keyword>
<evidence type="ECO:0000256" key="6">
    <source>
        <dbReference type="SAM" id="Phobius"/>
    </source>
</evidence>